<evidence type="ECO:0000313" key="2">
    <source>
        <dbReference type="Proteomes" id="UP000033647"/>
    </source>
</evidence>
<evidence type="ECO:0000313" key="1">
    <source>
        <dbReference type="EMBL" id="KJX98207.1"/>
    </source>
</evidence>
<dbReference type="Proteomes" id="UP000033647">
    <property type="component" value="Unassembled WGS sequence"/>
</dbReference>
<accession>A0A0F4GMA9</accession>
<protein>
    <submittedName>
        <fullName evidence="1">Uncharacterized protein</fullName>
    </submittedName>
</protein>
<dbReference type="AlphaFoldDB" id="A0A0F4GMA9"/>
<comment type="caution">
    <text evidence="1">The sequence shown here is derived from an EMBL/GenBank/DDBJ whole genome shotgun (WGS) entry which is preliminary data.</text>
</comment>
<name>A0A0F4GMA9_9PEZI</name>
<gene>
    <name evidence="1" type="ORF">TI39_contig428g00011</name>
</gene>
<sequence length="134" mass="15017">MEQSTITPDQTKAYISRVEPLLEILGLETPSFDTGDINDTFFSLGRAVNRAVSDSHLAVNDRRAAVDFLRGDLIKIWGGHQDFFDPTTASEEVLSQITDRQTKMNERMAEYKAARATEIARQGAKQELEAVLKE</sequence>
<organism evidence="1 2">
    <name type="scientific">Zymoseptoria brevis</name>
    <dbReference type="NCBI Taxonomy" id="1047168"/>
    <lineage>
        <taxon>Eukaryota</taxon>
        <taxon>Fungi</taxon>
        <taxon>Dikarya</taxon>
        <taxon>Ascomycota</taxon>
        <taxon>Pezizomycotina</taxon>
        <taxon>Dothideomycetes</taxon>
        <taxon>Dothideomycetidae</taxon>
        <taxon>Mycosphaerellales</taxon>
        <taxon>Mycosphaerellaceae</taxon>
        <taxon>Zymoseptoria</taxon>
    </lineage>
</organism>
<dbReference type="EMBL" id="LAFY01000420">
    <property type="protein sequence ID" value="KJX98207.1"/>
    <property type="molecule type" value="Genomic_DNA"/>
</dbReference>
<reference evidence="1 2" key="1">
    <citation type="submission" date="2015-03" db="EMBL/GenBank/DDBJ databases">
        <title>RNA-seq based gene annotation and comparative genomics of four Zymoseptoria species reveal species-specific pathogenicity related genes and transposable element activity.</title>
        <authorList>
            <person name="Grandaubert J."/>
            <person name="Bhattacharyya A."/>
            <person name="Stukenbrock E.H."/>
        </authorList>
    </citation>
    <scope>NUCLEOTIDE SEQUENCE [LARGE SCALE GENOMIC DNA]</scope>
    <source>
        <strain evidence="1 2">Zb18110</strain>
    </source>
</reference>
<proteinExistence type="predicted"/>
<keyword evidence="2" id="KW-1185">Reference proteome</keyword>